<organism evidence="1 2">
    <name type="scientific">Pricia antarctica</name>
    <dbReference type="NCBI Taxonomy" id="641691"/>
    <lineage>
        <taxon>Bacteria</taxon>
        <taxon>Pseudomonadati</taxon>
        <taxon>Bacteroidota</taxon>
        <taxon>Flavobacteriia</taxon>
        <taxon>Flavobacteriales</taxon>
        <taxon>Flavobacteriaceae</taxon>
        <taxon>Pricia</taxon>
    </lineage>
</organism>
<keyword evidence="2" id="KW-1185">Reference proteome</keyword>
<reference evidence="1 2" key="1">
    <citation type="submission" date="2016-10" db="EMBL/GenBank/DDBJ databases">
        <authorList>
            <person name="de Groot N.N."/>
        </authorList>
    </citation>
    <scope>NUCLEOTIDE SEQUENCE [LARGE SCALE GENOMIC DNA]</scope>
    <source>
        <strain evidence="1 2">DSM 23421</strain>
    </source>
</reference>
<evidence type="ECO:0000313" key="1">
    <source>
        <dbReference type="EMBL" id="SDE43761.1"/>
    </source>
</evidence>
<dbReference type="Proteomes" id="UP000199109">
    <property type="component" value="Unassembled WGS sequence"/>
</dbReference>
<proteinExistence type="predicted"/>
<dbReference type="STRING" id="641691.SAMN05421636_10564"/>
<dbReference type="EMBL" id="FNAO01000005">
    <property type="protein sequence ID" value="SDE43761.1"/>
    <property type="molecule type" value="Genomic_DNA"/>
</dbReference>
<dbReference type="AlphaFoldDB" id="A0A1G7CWY9"/>
<sequence length="48" mass="5600">MKTILYATDYSQNSIAALKSAHLLTQKFNMKLIVTFSTFRFLWQAPYP</sequence>
<protein>
    <recommendedName>
        <fullName evidence="3">Universal stress protein family protein</fullName>
    </recommendedName>
</protein>
<evidence type="ECO:0000313" key="2">
    <source>
        <dbReference type="Proteomes" id="UP000199109"/>
    </source>
</evidence>
<accession>A0A1G7CWY9</accession>
<gene>
    <name evidence="1" type="ORF">SAMN05421636_10564</name>
</gene>
<dbReference type="SUPFAM" id="SSF52402">
    <property type="entry name" value="Adenine nucleotide alpha hydrolases-like"/>
    <property type="match status" value="1"/>
</dbReference>
<name>A0A1G7CWY9_9FLAO</name>
<evidence type="ECO:0008006" key="3">
    <source>
        <dbReference type="Google" id="ProtNLM"/>
    </source>
</evidence>